<organism evidence="1">
    <name type="scientific">Arundo donax</name>
    <name type="common">Giant reed</name>
    <name type="synonym">Donax arundinaceus</name>
    <dbReference type="NCBI Taxonomy" id="35708"/>
    <lineage>
        <taxon>Eukaryota</taxon>
        <taxon>Viridiplantae</taxon>
        <taxon>Streptophyta</taxon>
        <taxon>Embryophyta</taxon>
        <taxon>Tracheophyta</taxon>
        <taxon>Spermatophyta</taxon>
        <taxon>Magnoliopsida</taxon>
        <taxon>Liliopsida</taxon>
        <taxon>Poales</taxon>
        <taxon>Poaceae</taxon>
        <taxon>PACMAD clade</taxon>
        <taxon>Arundinoideae</taxon>
        <taxon>Arundineae</taxon>
        <taxon>Arundo</taxon>
    </lineage>
</organism>
<accession>A0A0A8Z995</accession>
<proteinExistence type="predicted"/>
<evidence type="ECO:0000313" key="1">
    <source>
        <dbReference type="EMBL" id="JAD35381.1"/>
    </source>
</evidence>
<dbReference type="AlphaFoldDB" id="A0A0A8Z995"/>
<name>A0A0A8Z995_ARUDO</name>
<reference evidence="1" key="2">
    <citation type="journal article" date="2015" name="Data Brief">
        <title>Shoot transcriptome of the giant reed, Arundo donax.</title>
        <authorList>
            <person name="Barrero R.A."/>
            <person name="Guerrero F.D."/>
            <person name="Moolhuijzen P."/>
            <person name="Goolsby J.A."/>
            <person name="Tidwell J."/>
            <person name="Bellgard S.E."/>
            <person name="Bellgard M.I."/>
        </authorList>
    </citation>
    <scope>NUCLEOTIDE SEQUENCE</scope>
    <source>
        <tissue evidence="1">Shoot tissue taken approximately 20 cm above the soil surface</tissue>
    </source>
</reference>
<reference evidence="1" key="1">
    <citation type="submission" date="2014-09" db="EMBL/GenBank/DDBJ databases">
        <authorList>
            <person name="Magalhaes I.L.F."/>
            <person name="Oliveira U."/>
            <person name="Santos F.R."/>
            <person name="Vidigal T.H.D.A."/>
            <person name="Brescovit A.D."/>
            <person name="Santos A.J."/>
        </authorList>
    </citation>
    <scope>NUCLEOTIDE SEQUENCE</scope>
    <source>
        <tissue evidence="1">Shoot tissue taken approximately 20 cm above the soil surface</tissue>
    </source>
</reference>
<sequence length="48" mass="5533">MFIKGAGYCHDASIGAGYDYRFLCIIEVHKVTTTKKRPRETEKRSRQA</sequence>
<dbReference type="EMBL" id="GBRH01262514">
    <property type="protein sequence ID" value="JAD35381.1"/>
    <property type="molecule type" value="Transcribed_RNA"/>
</dbReference>
<protein>
    <submittedName>
        <fullName evidence="1">Uncharacterized protein</fullName>
    </submittedName>
</protein>